<accession>A0A6J6TRE9</accession>
<dbReference type="EMBL" id="CAFBIY010000285">
    <property type="protein sequence ID" value="CAB4853578.1"/>
    <property type="molecule type" value="Genomic_DNA"/>
</dbReference>
<dbReference type="AlphaFoldDB" id="A0A6J6TRE9"/>
<evidence type="ECO:0000313" key="3">
    <source>
        <dbReference type="EMBL" id="CAB4853578.1"/>
    </source>
</evidence>
<proteinExistence type="predicted"/>
<dbReference type="EMBL" id="CAESGF010000034">
    <property type="protein sequence ID" value="CAB4365528.1"/>
    <property type="molecule type" value="Genomic_DNA"/>
</dbReference>
<dbReference type="InterPro" id="IPR012349">
    <property type="entry name" value="Split_barrel_FMN-bd"/>
</dbReference>
<evidence type="ECO:0000313" key="4">
    <source>
        <dbReference type="EMBL" id="CAB4958517.1"/>
    </source>
</evidence>
<dbReference type="EMBL" id="CAFBMT010000039">
    <property type="protein sequence ID" value="CAB4958517.1"/>
    <property type="molecule type" value="Genomic_DNA"/>
</dbReference>
<evidence type="ECO:0000313" key="5">
    <source>
        <dbReference type="EMBL" id="CAB5019300.1"/>
    </source>
</evidence>
<dbReference type="Gene3D" id="2.30.110.10">
    <property type="entry name" value="Electron Transport, Fmn-binding Protein, Chain A"/>
    <property type="match status" value="1"/>
</dbReference>
<sequence length="136" mass="14598">MTSAHRLLPVDGSVVIYMIVRGKDGRPTGYPMTGMFQGGQLEITTYRKAPKAQFLLADDRVCCVVADPADTSRGVAIRGRAAPARVDGFVAGTQSGGQAAIDVPDEVKQTVRSRLESDKRMVFRISIDSVREVGAS</sequence>
<name>A0A6J6TRE9_9ZZZZ</name>
<evidence type="ECO:0000313" key="1">
    <source>
        <dbReference type="EMBL" id="CAB4365528.1"/>
    </source>
</evidence>
<dbReference type="EMBL" id="CAEZYF010000039">
    <property type="protein sequence ID" value="CAB4749143.1"/>
    <property type="molecule type" value="Genomic_DNA"/>
</dbReference>
<dbReference type="SUPFAM" id="SSF50475">
    <property type="entry name" value="FMN-binding split barrel"/>
    <property type="match status" value="1"/>
</dbReference>
<reference evidence="2" key="1">
    <citation type="submission" date="2020-05" db="EMBL/GenBank/DDBJ databases">
        <authorList>
            <person name="Chiriac C."/>
            <person name="Salcher M."/>
            <person name="Ghai R."/>
            <person name="Kavagutti S V."/>
        </authorList>
    </citation>
    <scope>NUCLEOTIDE SEQUENCE</scope>
</reference>
<gene>
    <name evidence="2" type="ORF">UFOPK2656_03431</name>
    <name evidence="3" type="ORF">UFOPK3267_03110</name>
    <name evidence="4" type="ORF">UFOPK3651_03350</name>
    <name evidence="5" type="ORF">UFOPK3931_03256</name>
    <name evidence="1" type="ORF">UFOPK4189_03272</name>
</gene>
<organism evidence="2">
    <name type="scientific">freshwater metagenome</name>
    <dbReference type="NCBI Taxonomy" id="449393"/>
    <lineage>
        <taxon>unclassified sequences</taxon>
        <taxon>metagenomes</taxon>
        <taxon>ecological metagenomes</taxon>
    </lineage>
</organism>
<protein>
    <submittedName>
        <fullName evidence="2">Unannotated protein</fullName>
    </submittedName>
</protein>
<evidence type="ECO:0000313" key="2">
    <source>
        <dbReference type="EMBL" id="CAB4749143.1"/>
    </source>
</evidence>
<dbReference type="EMBL" id="CAFBOL010000155">
    <property type="protein sequence ID" value="CAB5019300.1"/>
    <property type="molecule type" value="Genomic_DNA"/>
</dbReference>